<dbReference type="Proteomes" id="UP000251891">
    <property type="component" value="Unassembled WGS sequence"/>
</dbReference>
<comment type="caution">
    <text evidence="2">The sequence shown here is derived from an EMBL/GenBank/DDBJ whole genome shotgun (WGS) entry which is preliminary data.</text>
</comment>
<dbReference type="OrthoDB" id="3482604at2"/>
<sequence>MTSQAWRKSSHSTDGTHAQCVEVAQFAGMVGVRDSKRPDDGHLMLSHERFAALIQRIKDNALNL</sequence>
<evidence type="ECO:0000313" key="2">
    <source>
        <dbReference type="EMBL" id="RAY11916.1"/>
    </source>
</evidence>
<dbReference type="Pfam" id="PF04149">
    <property type="entry name" value="DUF397"/>
    <property type="match status" value="1"/>
</dbReference>
<evidence type="ECO:0000313" key="3">
    <source>
        <dbReference type="Proteomes" id="UP000251891"/>
    </source>
</evidence>
<dbReference type="RefSeq" id="WP_111871147.1">
    <property type="nucleotide sequence ID" value="NZ_QLYX01000016.1"/>
</dbReference>
<reference evidence="2 3" key="1">
    <citation type="submission" date="2018-06" db="EMBL/GenBank/DDBJ databases">
        <title>Actinomadura craniellae sp. nov. isolated from marine sponge Craniella sp.</title>
        <authorList>
            <person name="Li L."/>
            <person name="Xu Q.H."/>
            <person name="Lin H.W."/>
            <person name="Lu Y.H."/>
        </authorList>
    </citation>
    <scope>NUCLEOTIDE SEQUENCE [LARGE SCALE GENOMIC DNA]</scope>
    <source>
        <strain evidence="2 3">LHW63021</strain>
    </source>
</reference>
<evidence type="ECO:0000259" key="1">
    <source>
        <dbReference type="Pfam" id="PF04149"/>
    </source>
</evidence>
<dbReference type="EMBL" id="QLYX01000016">
    <property type="protein sequence ID" value="RAY11916.1"/>
    <property type="molecule type" value="Genomic_DNA"/>
</dbReference>
<dbReference type="AlphaFoldDB" id="A0A365GYM7"/>
<feature type="domain" description="DUF397" evidence="1">
    <location>
        <begin position="5"/>
        <end position="58"/>
    </location>
</feature>
<gene>
    <name evidence="2" type="ORF">DPM19_28550</name>
</gene>
<dbReference type="InterPro" id="IPR007278">
    <property type="entry name" value="DUF397"/>
</dbReference>
<proteinExistence type="predicted"/>
<keyword evidence="3" id="KW-1185">Reference proteome</keyword>
<organism evidence="2 3">
    <name type="scientific">Actinomadura craniellae</name>
    <dbReference type="NCBI Taxonomy" id="2231787"/>
    <lineage>
        <taxon>Bacteria</taxon>
        <taxon>Bacillati</taxon>
        <taxon>Actinomycetota</taxon>
        <taxon>Actinomycetes</taxon>
        <taxon>Streptosporangiales</taxon>
        <taxon>Thermomonosporaceae</taxon>
        <taxon>Actinomadura</taxon>
    </lineage>
</organism>
<accession>A0A365GYM7</accession>
<name>A0A365GYM7_9ACTN</name>
<protein>
    <submittedName>
        <fullName evidence="2">DUF397 domain-containing protein</fullName>
    </submittedName>
</protein>